<comment type="similarity">
    <text evidence="2">Belongs to the RBR family. Ariadne subfamily.</text>
</comment>
<dbReference type="Pfam" id="PF19422">
    <property type="entry name" value="Ariadne"/>
    <property type="match status" value="1"/>
</dbReference>
<evidence type="ECO:0000313" key="14">
    <source>
        <dbReference type="Proteomes" id="UP001651158"/>
    </source>
</evidence>
<dbReference type="CDD" id="cd20343">
    <property type="entry name" value="BRcat_RBR_HHARI-like"/>
    <property type="match status" value="1"/>
</dbReference>
<dbReference type="Pfam" id="PF21235">
    <property type="entry name" value="UBA_ARI1"/>
    <property type="match status" value="1"/>
</dbReference>
<evidence type="ECO:0000256" key="2">
    <source>
        <dbReference type="ARBA" id="ARBA00005884"/>
    </source>
</evidence>
<keyword evidence="6" id="KW-0677">Repeat</keyword>
<comment type="caution">
    <text evidence="13">The sequence shown here is derived from an EMBL/GenBank/DDBJ whole genome shotgun (WGS) entry which is preliminary data.</text>
</comment>
<dbReference type="EC" id="2.3.2.31" evidence="3"/>
<sequence length="561" mass="64567">MTFLIAAHSIFDFGRELKMDDSLVELMSHSDSEEFSDDIDTEFYRAVDCEDTSEYQSSEFIPLTPDMLIQHMLELVNAVHQITTLPKTIIRLLLDYFKWDKDALIEQYFEHSNPCQFVKSTILPSLADSSDDLPSLVLRPYTDVRGDGGDVNYSSDMVCDICCSQTSSDEMLGLGCGHFYCRTCWLGYLQNKILDESQANRLTCPTFQCDGLIDDDSVSTLLLSLPRISTDETTGSEPPRLLPLAYRRFQRLVVNSFVQHNRYLTWCPGVDCGHAVRAVGSSVDYGRGNGRAMREVVCSNCEETFCFACGNPWHEPVLCKYLKLWLSKMKNDSGTAHWVAANTKECPNCKATIEKNGGCNHMTCRSADCKYEFCWVCLGSWDLHGSQWYVCNSYKEAAAQRAREAQDASRAALSRYLFYHDRYANHEQSRRMEAMLKDSVASRMMELERQGMSWIDVKFVRHVVEVLCACRRTLMYTYVFAYFLEPSNHAFIFETNQRDLEQATEQLSHFLEWDLNSTTLAGGLKQKLQDKSRYCEQRRRVLLQHVAEGYERNIWRHRDNP</sequence>
<comment type="catalytic activity">
    <reaction evidence="1">
        <text>[E2 ubiquitin-conjugating enzyme]-S-ubiquitinyl-L-cysteine + [acceptor protein]-L-lysine = [E2 ubiquitin-conjugating enzyme]-L-cysteine + [acceptor protein]-N(6)-ubiquitinyl-L-lysine.</text>
        <dbReference type="EC" id="2.3.2.31"/>
    </reaction>
</comment>
<dbReference type="SMART" id="SM00647">
    <property type="entry name" value="IBR"/>
    <property type="match status" value="2"/>
</dbReference>
<dbReference type="InterPro" id="IPR048962">
    <property type="entry name" value="ARIH1-like_UBL"/>
</dbReference>
<keyword evidence="8" id="KW-0833">Ubl conjugation pathway</keyword>
<organism evidence="13 14">
    <name type="scientific">Taenia crassiceps</name>
    <dbReference type="NCBI Taxonomy" id="6207"/>
    <lineage>
        <taxon>Eukaryota</taxon>
        <taxon>Metazoa</taxon>
        <taxon>Spiralia</taxon>
        <taxon>Lophotrochozoa</taxon>
        <taxon>Platyhelminthes</taxon>
        <taxon>Cestoda</taxon>
        <taxon>Eucestoda</taxon>
        <taxon>Cyclophyllidea</taxon>
        <taxon>Taeniidae</taxon>
        <taxon>Taenia</taxon>
    </lineage>
</organism>
<evidence type="ECO:0000256" key="9">
    <source>
        <dbReference type="ARBA" id="ARBA00022833"/>
    </source>
</evidence>
<dbReference type="SUPFAM" id="SSF57850">
    <property type="entry name" value="RING/U-box"/>
    <property type="match status" value="3"/>
</dbReference>
<name>A0ABR4Q7T2_9CEST</name>
<reference evidence="13 14" key="1">
    <citation type="journal article" date="2022" name="Front. Cell. Infect. Microbiol.">
        <title>The Genomes of Two Strains of Taenia crassiceps the Animal Model for the Study of Human Cysticercosis.</title>
        <authorList>
            <person name="Bobes R.J."/>
            <person name="Estrada K."/>
            <person name="Rios-Valencia D.G."/>
            <person name="Calderon-Gallegos A."/>
            <person name="de la Torre P."/>
            <person name="Carrero J.C."/>
            <person name="Sanchez-Flores A."/>
            <person name="Laclette J.P."/>
        </authorList>
    </citation>
    <scope>NUCLEOTIDE SEQUENCE [LARGE SCALE GENOMIC DNA]</scope>
    <source>
        <strain evidence="13">WFUcys</strain>
    </source>
</reference>
<feature type="domain" description="RING-type" evidence="12">
    <location>
        <begin position="155"/>
        <end position="395"/>
    </location>
</feature>
<dbReference type="EMBL" id="JAKROA010000008">
    <property type="protein sequence ID" value="KAL5105549.1"/>
    <property type="molecule type" value="Genomic_DNA"/>
</dbReference>
<dbReference type="PROSITE" id="PS50089">
    <property type="entry name" value="ZF_RING_2"/>
    <property type="match status" value="1"/>
</dbReference>
<evidence type="ECO:0000256" key="8">
    <source>
        <dbReference type="ARBA" id="ARBA00022786"/>
    </source>
</evidence>
<dbReference type="Gene3D" id="1.20.120.1750">
    <property type="match status" value="1"/>
</dbReference>
<feature type="domain" description="RING-type" evidence="11">
    <location>
        <begin position="159"/>
        <end position="208"/>
    </location>
</feature>
<dbReference type="InterPro" id="IPR002867">
    <property type="entry name" value="IBR_dom"/>
</dbReference>
<dbReference type="Proteomes" id="UP001651158">
    <property type="component" value="Unassembled WGS sequence"/>
</dbReference>
<evidence type="ECO:0000256" key="4">
    <source>
        <dbReference type="ARBA" id="ARBA00022679"/>
    </source>
</evidence>
<dbReference type="InterPro" id="IPR013083">
    <property type="entry name" value="Znf_RING/FYVE/PHD"/>
</dbReference>
<dbReference type="Gene3D" id="3.30.40.10">
    <property type="entry name" value="Zinc/RING finger domain, C3HC4 (zinc finger)"/>
    <property type="match status" value="1"/>
</dbReference>
<evidence type="ECO:0000256" key="3">
    <source>
        <dbReference type="ARBA" id="ARBA00012251"/>
    </source>
</evidence>
<evidence type="ECO:0000259" key="12">
    <source>
        <dbReference type="PROSITE" id="PS51873"/>
    </source>
</evidence>
<dbReference type="InterPro" id="IPR044066">
    <property type="entry name" value="TRIAD_supradom"/>
</dbReference>
<dbReference type="PANTHER" id="PTHR11685">
    <property type="entry name" value="RBR FAMILY RING FINGER AND IBR DOMAIN-CONTAINING"/>
    <property type="match status" value="1"/>
</dbReference>
<dbReference type="PROSITE" id="PS51873">
    <property type="entry name" value="TRIAD"/>
    <property type="match status" value="1"/>
</dbReference>
<evidence type="ECO:0000256" key="6">
    <source>
        <dbReference type="ARBA" id="ARBA00022737"/>
    </source>
</evidence>
<accession>A0ABR4Q7T2</accession>
<evidence type="ECO:0000256" key="1">
    <source>
        <dbReference type="ARBA" id="ARBA00001798"/>
    </source>
</evidence>
<dbReference type="InterPro" id="IPR045840">
    <property type="entry name" value="Ariadne"/>
</dbReference>
<keyword evidence="5" id="KW-0479">Metal-binding</keyword>
<dbReference type="InterPro" id="IPR031127">
    <property type="entry name" value="E3_UB_ligase_RBR"/>
</dbReference>
<dbReference type="Pfam" id="PF22191">
    <property type="entry name" value="IBR_1"/>
    <property type="match status" value="1"/>
</dbReference>
<proteinExistence type="inferred from homology"/>
<gene>
    <name evidence="13" type="ORF">TcWFU_008255</name>
</gene>
<keyword evidence="4" id="KW-0808">Transferase</keyword>
<keyword evidence="7 10" id="KW-0863">Zinc-finger</keyword>
<evidence type="ECO:0000256" key="7">
    <source>
        <dbReference type="ARBA" id="ARBA00022771"/>
    </source>
</evidence>
<evidence type="ECO:0000256" key="10">
    <source>
        <dbReference type="PROSITE-ProRule" id="PRU00175"/>
    </source>
</evidence>
<evidence type="ECO:0000313" key="13">
    <source>
        <dbReference type="EMBL" id="KAL5105549.1"/>
    </source>
</evidence>
<keyword evidence="14" id="KW-1185">Reference proteome</keyword>
<dbReference type="InterPro" id="IPR001841">
    <property type="entry name" value="Znf_RING"/>
</dbReference>
<evidence type="ECO:0000256" key="5">
    <source>
        <dbReference type="ARBA" id="ARBA00022723"/>
    </source>
</evidence>
<dbReference type="CDD" id="cd20356">
    <property type="entry name" value="Rcat_RBR_HHARI-like"/>
    <property type="match status" value="1"/>
</dbReference>
<dbReference type="Pfam" id="PF01485">
    <property type="entry name" value="IBR"/>
    <property type="match status" value="1"/>
</dbReference>
<keyword evidence="9" id="KW-0862">Zinc</keyword>
<protein>
    <recommendedName>
        <fullName evidence="3">RBR-type E3 ubiquitin transferase</fullName>
        <ecNumber evidence="3">2.3.2.31</ecNumber>
    </recommendedName>
</protein>
<evidence type="ECO:0000259" key="11">
    <source>
        <dbReference type="PROSITE" id="PS50089"/>
    </source>
</evidence>